<dbReference type="InterPro" id="IPR050639">
    <property type="entry name" value="SSR_resolvase"/>
</dbReference>
<keyword evidence="8" id="KW-1185">Reference proteome</keyword>
<dbReference type="Gene3D" id="3.40.50.1390">
    <property type="entry name" value="Resolvase, N-terminal catalytic domain"/>
    <property type="match status" value="1"/>
</dbReference>
<dbReference type="PANTHER" id="PTHR30461">
    <property type="entry name" value="DNA-INVERTASE FROM LAMBDOID PROPHAGE"/>
    <property type="match status" value="1"/>
</dbReference>
<dbReference type="GO" id="GO:0003677">
    <property type="term" value="F:DNA binding"/>
    <property type="evidence" value="ECO:0007669"/>
    <property type="project" value="UniProtKB-KW"/>
</dbReference>
<dbReference type="STRING" id="364199.SAMN04489858_12147"/>
<keyword evidence="3" id="KW-0238">DNA-binding</keyword>
<dbReference type="OrthoDB" id="2290206at2"/>
<sequence>MTAIVGYARTSTLEQVAGFEAQLRELAASGCGKMFREQVSSVASRPQLAACLDYLREGDTLVVTKLDRLARNVAHLGQLVATLSGKGVSLRILDLGLDTSTPTGELILNMMASVAQFERQMMLERQREGIAKAKADGKYKGRAPTAMRQALRARELAAEGLRRSEIAVNPRDIGKVRLQGSERLRESTREVGVAGLEPPFCFQRDSVTTSGPHREG</sequence>
<protein>
    <submittedName>
        <fullName evidence="7">Site-specific DNA recombinase</fullName>
    </submittedName>
</protein>
<evidence type="ECO:0000256" key="5">
    <source>
        <dbReference type="PIRSR" id="PIRSR606118-50"/>
    </source>
</evidence>
<keyword evidence="2" id="KW-0229">DNA integration</keyword>
<dbReference type="Proteomes" id="UP000199180">
    <property type="component" value="Unassembled WGS sequence"/>
</dbReference>
<dbReference type="SMART" id="SM00857">
    <property type="entry name" value="Resolvase"/>
    <property type="match status" value="1"/>
</dbReference>
<feature type="domain" description="Resolvase/invertase-type recombinase catalytic" evidence="6">
    <location>
        <begin position="3"/>
        <end position="137"/>
    </location>
</feature>
<organism evidence="7 8">
    <name type="scientific">Paracoccus homiensis</name>
    <dbReference type="NCBI Taxonomy" id="364199"/>
    <lineage>
        <taxon>Bacteria</taxon>
        <taxon>Pseudomonadati</taxon>
        <taxon>Pseudomonadota</taxon>
        <taxon>Alphaproteobacteria</taxon>
        <taxon>Rhodobacterales</taxon>
        <taxon>Paracoccaceae</taxon>
        <taxon>Paracoccus</taxon>
    </lineage>
</organism>
<evidence type="ECO:0000256" key="3">
    <source>
        <dbReference type="ARBA" id="ARBA00023125"/>
    </source>
</evidence>
<dbReference type="PROSITE" id="PS51736">
    <property type="entry name" value="RECOMBINASES_3"/>
    <property type="match status" value="1"/>
</dbReference>
<feature type="active site" description="O-(5'-phospho-DNA)-serine intermediate" evidence="5">
    <location>
        <position position="11"/>
    </location>
</feature>
<evidence type="ECO:0000256" key="4">
    <source>
        <dbReference type="ARBA" id="ARBA00023172"/>
    </source>
</evidence>
<dbReference type="InterPro" id="IPR036162">
    <property type="entry name" value="Resolvase-like_N_sf"/>
</dbReference>
<dbReference type="InterPro" id="IPR006118">
    <property type="entry name" value="Recombinase_CS"/>
</dbReference>
<evidence type="ECO:0000256" key="2">
    <source>
        <dbReference type="ARBA" id="ARBA00022908"/>
    </source>
</evidence>
<evidence type="ECO:0000313" key="8">
    <source>
        <dbReference type="Proteomes" id="UP000199180"/>
    </source>
</evidence>
<proteinExistence type="inferred from homology"/>
<evidence type="ECO:0000256" key="1">
    <source>
        <dbReference type="ARBA" id="ARBA00009913"/>
    </source>
</evidence>
<dbReference type="SUPFAM" id="SSF53041">
    <property type="entry name" value="Resolvase-like"/>
    <property type="match status" value="1"/>
</dbReference>
<evidence type="ECO:0000259" key="6">
    <source>
        <dbReference type="PROSITE" id="PS51736"/>
    </source>
</evidence>
<dbReference type="EMBL" id="FOHO01000021">
    <property type="protein sequence ID" value="SEU04872.1"/>
    <property type="molecule type" value="Genomic_DNA"/>
</dbReference>
<dbReference type="GO" id="GO:0000150">
    <property type="term" value="F:DNA strand exchange activity"/>
    <property type="evidence" value="ECO:0007669"/>
    <property type="project" value="InterPro"/>
</dbReference>
<dbReference type="PANTHER" id="PTHR30461:SF26">
    <property type="entry name" value="RESOLVASE HOMOLOG YNEB"/>
    <property type="match status" value="1"/>
</dbReference>
<dbReference type="InterPro" id="IPR006119">
    <property type="entry name" value="Resolv_N"/>
</dbReference>
<keyword evidence="4" id="KW-0233">DNA recombination</keyword>
<dbReference type="RefSeq" id="WP_139206573.1">
    <property type="nucleotide sequence ID" value="NZ_FOHO01000021.1"/>
</dbReference>
<reference evidence="7 8" key="1">
    <citation type="submission" date="2016-10" db="EMBL/GenBank/DDBJ databases">
        <authorList>
            <person name="de Groot N.N."/>
        </authorList>
    </citation>
    <scope>NUCLEOTIDE SEQUENCE [LARGE SCALE GENOMIC DNA]</scope>
    <source>
        <strain evidence="7 8">DSM 17862</strain>
    </source>
</reference>
<gene>
    <name evidence="7" type="ORF">SAMN04489858_12147</name>
</gene>
<dbReference type="PROSITE" id="PS00398">
    <property type="entry name" value="RECOMBINASES_2"/>
    <property type="match status" value="1"/>
</dbReference>
<dbReference type="GO" id="GO:0015074">
    <property type="term" value="P:DNA integration"/>
    <property type="evidence" value="ECO:0007669"/>
    <property type="project" value="UniProtKB-KW"/>
</dbReference>
<comment type="similarity">
    <text evidence="1">Belongs to the site-specific recombinase resolvase family.</text>
</comment>
<dbReference type="Pfam" id="PF00239">
    <property type="entry name" value="Resolvase"/>
    <property type="match status" value="1"/>
</dbReference>
<evidence type="ECO:0000313" key="7">
    <source>
        <dbReference type="EMBL" id="SEU04872.1"/>
    </source>
</evidence>
<dbReference type="AlphaFoldDB" id="A0A1I0J6Q7"/>
<accession>A0A1I0J6Q7</accession>
<name>A0A1I0J6Q7_9RHOB</name>
<dbReference type="CDD" id="cd03768">
    <property type="entry name" value="SR_ResInv"/>
    <property type="match status" value="1"/>
</dbReference>